<feature type="region of interest" description="Disordered" evidence="1">
    <location>
        <begin position="370"/>
        <end position="390"/>
    </location>
</feature>
<name>A0A1Y2D8Y4_9BASI</name>
<evidence type="ECO:0000313" key="2">
    <source>
        <dbReference type="EMBL" id="ORY55722.1"/>
    </source>
</evidence>
<sequence>MSLLDRQTGCSHSPLLFRRDSYIADLRVSEVGIASCQAPPLLLVPDFASALFVGPATGDKVFLPLSFRLQRALRTIMKETGAVPAILVQQESYTKLGSRYQQASNGGEGLKSTASRCFVVPTPPRSPPAPKFSNLSHSASFPVVRPPSPTLSRSGTSLRQAGGVERFSGGSLEDSTRMEREKDTTTAQETKNGRRRGGLPKFLQSLRPKAVQHKIKTSSENNTPPAQWTTFPASISASNHGRSTSPNSQAPSPKKSSTPSSSTAFPPPPSSPHQPQEARLQLRPPLVHSHSEPSRLSKRQQWSAPSSFSWRGRIVGSEGGAQLLESRPIEDYRFPPLPQSKLLLESTPRTPSLPPAQALPVPVSPLVLPAPRSSTAYQQPGLPSDPQDDFQSAILSRVGGRRDSFSSFSQSSLALSEGLTPLPEVSHWSTTDSTGSSSGESRRLSLPLTEEENLASLPLGAAGLVLKSKFSDWTLSTHHSSLASYQLSNPSNPSLAASASSSIISDNLSFDSAMEHLVDSPSSPFSQPPTKSVAVQTDPTLCPDCATLFSSWGDEETTRGPRLGGGRLSVSQGVDVPPNPREEMSIKDALTSFEDGGARAELRRRLLEAGLDGRGGWGGSGSHLHGREEMDREAREERVRLLEDETEWRIESFRRAGDIIARL</sequence>
<proteinExistence type="predicted"/>
<dbReference type="InParanoid" id="A0A1Y2D8Y4"/>
<protein>
    <submittedName>
        <fullName evidence="2">Uncharacterized protein</fullName>
    </submittedName>
</protein>
<dbReference type="AlphaFoldDB" id="A0A1Y2D8Y4"/>
<accession>A0A1Y2D8Y4</accession>
<dbReference type="EMBL" id="MCGR01000089">
    <property type="protein sequence ID" value="ORY55722.1"/>
    <property type="molecule type" value="Genomic_DNA"/>
</dbReference>
<feature type="region of interest" description="Disordered" evidence="1">
    <location>
        <begin position="614"/>
        <end position="633"/>
    </location>
</feature>
<evidence type="ECO:0000256" key="1">
    <source>
        <dbReference type="SAM" id="MobiDB-lite"/>
    </source>
</evidence>
<feature type="region of interest" description="Disordered" evidence="1">
    <location>
        <begin position="424"/>
        <end position="445"/>
    </location>
</feature>
<feature type="region of interest" description="Disordered" evidence="1">
    <location>
        <begin position="140"/>
        <end position="278"/>
    </location>
</feature>
<keyword evidence="3" id="KW-1185">Reference proteome</keyword>
<evidence type="ECO:0000313" key="3">
    <source>
        <dbReference type="Proteomes" id="UP000193467"/>
    </source>
</evidence>
<gene>
    <name evidence="2" type="ORF">BCR35DRAFT_327016</name>
</gene>
<feature type="compositionally biased region" description="Low complexity" evidence="1">
    <location>
        <begin position="429"/>
        <end position="439"/>
    </location>
</feature>
<feature type="compositionally biased region" description="Low complexity" evidence="1">
    <location>
        <begin position="248"/>
        <end position="264"/>
    </location>
</feature>
<feature type="compositionally biased region" description="Polar residues" evidence="1">
    <location>
        <begin position="218"/>
        <end position="247"/>
    </location>
</feature>
<dbReference type="Proteomes" id="UP000193467">
    <property type="component" value="Unassembled WGS sequence"/>
</dbReference>
<organism evidence="2 3">
    <name type="scientific">Leucosporidium creatinivorum</name>
    <dbReference type="NCBI Taxonomy" id="106004"/>
    <lineage>
        <taxon>Eukaryota</taxon>
        <taxon>Fungi</taxon>
        <taxon>Dikarya</taxon>
        <taxon>Basidiomycota</taxon>
        <taxon>Pucciniomycotina</taxon>
        <taxon>Microbotryomycetes</taxon>
        <taxon>Leucosporidiales</taxon>
        <taxon>Leucosporidium</taxon>
    </lineage>
</organism>
<feature type="compositionally biased region" description="Polar residues" evidence="1">
    <location>
        <begin position="150"/>
        <end position="159"/>
    </location>
</feature>
<comment type="caution">
    <text evidence="2">The sequence shown here is derived from an EMBL/GenBank/DDBJ whole genome shotgun (WGS) entry which is preliminary data.</text>
</comment>
<feature type="compositionally biased region" description="Basic and acidic residues" evidence="1">
    <location>
        <begin position="174"/>
        <end position="184"/>
    </location>
</feature>
<feature type="region of interest" description="Disordered" evidence="1">
    <location>
        <begin position="556"/>
        <end position="582"/>
    </location>
</feature>
<reference evidence="2 3" key="1">
    <citation type="submission" date="2016-07" db="EMBL/GenBank/DDBJ databases">
        <title>Pervasive Adenine N6-methylation of Active Genes in Fungi.</title>
        <authorList>
            <consortium name="DOE Joint Genome Institute"/>
            <person name="Mondo S.J."/>
            <person name="Dannebaum R.O."/>
            <person name="Kuo R.C."/>
            <person name="Labutti K."/>
            <person name="Haridas S."/>
            <person name="Kuo A."/>
            <person name="Salamov A."/>
            <person name="Ahrendt S.R."/>
            <person name="Lipzen A."/>
            <person name="Sullivan W."/>
            <person name="Andreopoulos W.B."/>
            <person name="Clum A."/>
            <person name="Lindquist E."/>
            <person name="Daum C."/>
            <person name="Ramamoorthy G.K."/>
            <person name="Gryganskyi A."/>
            <person name="Culley D."/>
            <person name="Magnuson J.K."/>
            <person name="James T.Y."/>
            <person name="O'Malley M.A."/>
            <person name="Stajich J.E."/>
            <person name="Spatafora J.W."/>
            <person name="Visel A."/>
            <person name="Grigoriev I.V."/>
        </authorList>
    </citation>
    <scope>NUCLEOTIDE SEQUENCE [LARGE SCALE GENOMIC DNA]</scope>
    <source>
        <strain evidence="2 3">62-1032</strain>
    </source>
</reference>